<keyword evidence="1 2" id="KW-0597">Phosphoprotein</keyword>
<evidence type="ECO:0000259" key="3">
    <source>
        <dbReference type="PROSITE" id="PS50110"/>
    </source>
</evidence>
<feature type="modified residue" description="4-aspartylphosphate" evidence="2">
    <location>
        <position position="55"/>
    </location>
</feature>
<evidence type="ECO:0000256" key="2">
    <source>
        <dbReference type="PROSITE-ProRule" id="PRU00169"/>
    </source>
</evidence>
<dbReference type="Gene3D" id="3.40.50.2300">
    <property type="match status" value="1"/>
</dbReference>
<organism evidence="4 5">
    <name type="scientific">Persicimonas caeni</name>
    <dbReference type="NCBI Taxonomy" id="2292766"/>
    <lineage>
        <taxon>Bacteria</taxon>
        <taxon>Deltaproteobacteria</taxon>
        <taxon>Bradymonadales</taxon>
        <taxon>Bradymonadaceae</taxon>
        <taxon>Persicimonas</taxon>
    </lineage>
</organism>
<dbReference type="EMBL" id="CP041186">
    <property type="protein sequence ID" value="QDG52903.1"/>
    <property type="molecule type" value="Genomic_DNA"/>
</dbReference>
<dbReference type="PROSITE" id="PS50110">
    <property type="entry name" value="RESPONSE_REGULATORY"/>
    <property type="match status" value="1"/>
</dbReference>
<sequence length="122" mass="13540">MMTKPILIVEDEIDIRETLMSFLELKGYTVTTASNGREALKRLEEGLEPCLILLDLMMPTMDGWEFRTRQLADPDLADIPVLVLTGAHYTSEEAASLQALDVLSKPIDIGRMLDHVAGHVSS</sequence>
<dbReference type="AlphaFoldDB" id="A0A4Y6PXB8"/>
<accession>A0A5B8Y847</accession>
<evidence type="ECO:0000313" key="5">
    <source>
        <dbReference type="Proteomes" id="UP000315995"/>
    </source>
</evidence>
<reference evidence="4 5" key="1">
    <citation type="submission" date="2019-06" db="EMBL/GenBank/DDBJ databases">
        <title>Persicimonas caeni gen. nov., sp. nov., a predatory bacterium isolated from solar saltern.</title>
        <authorList>
            <person name="Wang S."/>
        </authorList>
    </citation>
    <scope>NUCLEOTIDE SEQUENCE [LARGE SCALE GENOMIC DNA]</scope>
    <source>
        <strain evidence="4 5">YN101</strain>
    </source>
</reference>
<dbReference type="InterPro" id="IPR011006">
    <property type="entry name" value="CheY-like_superfamily"/>
</dbReference>
<dbReference type="InterPro" id="IPR050595">
    <property type="entry name" value="Bact_response_regulator"/>
</dbReference>
<dbReference type="Proteomes" id="UP000315995">
    <property type="component" value="Chromosome"/>
</dbReference>
<dbReference type="PANTHER" id="PTHR44591">
    <property type="entry name" value="STRESS RESPONSE REGULATOR PROTEIN 1"/>
    <property type="match status" value="1"/>
</dbReference>
<gene>
    <name evidence="4" type="ORF">FIV42_19795</name>
</gene>
<keyword evidence="5" id="KW-1185">Reference proteome</keyword>
<evidence type="ECO:0000313" key="4">
    <source>
        <dbReference type="EMBL" id="QDG52903.1"/>
    </source>
</evidence>
<accession>A0A4Y6PXB8</accession>
<dbReference type="Pfam" id="PF00072">
    <property type="entry name" value="Response_reg"/>
    <property type="match status" value="1"/>
</dbReference>
<protein>
    <submittedName>
        <fullName evidence="4">Response regulator</fullName>
    </submittedName>
</protein>
<feature type="domain" description="Response regulatory" evidence="3">
    <location>
        <begin position="5"/>
        <end position="120"/>
    </location>
</feature>
<dbReference type="SUPFAM" id="SSF52172">
    <property type="entry name" value="CheY-like"/>
    <property type="match status" value="1"/>
</dbReference>
<evidence type="ECO:0000256" key="1">
    <source>
        <dbReference type="ARBA" id="ARBA00022553"/>
    </source>
</evidence>
<dbReference type="OrthoDB" id="5518041at2"/>
<name>A0A4Y6PXB8_PERCE</name>
<dbReference type="GO" id="GO:0000160">
    <property type="term" value="P:phosphorelay signal transduction system"/>
    <property type="evidence" value="ECO:0007669"/>
    <property type="project" value="InterPro"/>
</dbReference>
<dbReference type="SMART" id="SM00448">
    <property type="entry name" value="REC"/>
    <property type="match status" value="1"/>
</dbReference>
<dbReference type="PANTHER" id="PTHR44591:SF3">
    <property type="entry name" value="RESPONSE REGULATORY DOMAIN-CONTAINING PROTEIN"/>
    <property type="match status" value="1"/>
</dbReference>
<dbReference type="InterPro" id="IPR001789">
    <property type="entry name" value="Sig_transdc_resp-reg_receiver"/>
</dbReference>
<proteinExistence type="predicted"/>